<dbReference type="InterPro" id="IPR000531">
    <property type="entry name" value="Beta-barrel_TonB"/>
</dbReference>
<dbReference type="SUPFAM" id="SSF56935">
    <property type="entry name" value="Porins"/>
    <property type="match status" value="1"/>
</dbReference>
<dbReference type="Pfam" id="PF07715">
    <property type="entry name" value="Plug"/>
    <property type="match status" value="1"/>
</dbReference>
<name>A0A9X1HKW6_9BACT</name>
<evidence type="ECO:0000259" key="12">
    <source>
        <dbReference type="Pfam" id="PF00593"/>
    </source>
</evidence>
<evidence type="ECO:0000256" key="8">
    <source>
        <dbReference type="ARBA" id="ARBA00023170"/>
    </source>
</evidence>
<dbReference type="PANTHER" id="PTHR30069:SF29">
    <property type="entry name" value="HEMOGLOBIN AND HEMOGLOBIN-HAPTOGLOBIN-BINDING PROTEIN 1-RELATED"/>
    <property type="match status" value="1"/>
</dbReference>
<comment type="subcellular location">
    <subcellularLocation>
        <location evidence="1 10">Cell outer membrane</location>
        <topology evidence="1 10">Multi-pass membrane protein</topology>
    </subcellularLocation>
</comment>
<dbReference type="RefSeq" id="WP_225697158.1">
    <property type="nucleotide sequence ID" value="NZ_JAIXNE010000001.1"/>
</dbReference>
<evidence type="ECO:0000256" key="7">
    <source>
        <dbReference type="ARBA" id="ARBA00023136"/>
    </source>
</evidence>
<evidence type="ECO:0000313" key="15">
    <source>
        <dbReference type="Proteomes" id="UP001139409"/>
    </source>
</evidence>
<keyword evidence="9 10" id="KW-0998">Cell outer membrane</keyword>
<keyword evidence="6 11" id="KW-0798">TonB box</keyword>
<feature type="domain" description="TonB-dependent receptor-like beta-barrel" evidence="12">
    <location>
        <begin position="320"/>
        <end position="784"/>
    </location>
</feature>
<protein>
    <submittedName>
        <fullName evidence="14">TonB-dependent receptor</fullName>
    </submittedName>
</protein>
<keyword evidence="4 10" id="KW-0812">Transmembrane</keyword>
<evidence type="ECO:0000256" key="11">
    <source>
        <dbReference type="RuleBase" id="RU003357"/>
    </source>
</evidence>
<evidence type="ECO:0000256" key="1">
    <source>
        <dbReference type="ARBA" id="ARBA00004571"/>
    </source>
</evidence>
<dbReference type="Gene3D" id="2.170.130.10">
    <property type="entry name" value="TonB-dependent receptor, plug domain"/>
    <property type="match status" value="1"/>
</dbReference>
<dbReference type="GO" id="GO:0009279">
    <property type="term" value="C:cell outer membrane"/>
    <property type="evidence" value="ECO:0007669"/>
    <property type="project" value="UniProtKB-SubCell"/>
</dbReference>
<dbReference type="Gene3D" id="2.40.170.20">
    <property type="entry name" value="TonB-dependent receptor, beta-barrel domain"/>
    <property type="match status" value="1"/>
</dbReference>
<keyword evidence="8 14" id="KW-0675">Receptor</keyword>
<evidence type="ECO:0000256" key="2">
    <source>
        <dbReference type="ARBA" id="ARBA00022448"/>
    </source>
</evidence>
<dbReference type="InterPro" id="IPR036942">
    <property type="entry name" value="Beta-barrel_TonB_sf"/>
</dbReference>
<keyword evidence="2 10" id="KW-0813">Transport</keyword>
<dbReference type="InterPro" id="IPR008969">
    <property type="entry name" value="CarboxyPept-like_regulatory"/>
</dbReference>
<evidence type="ECO:0000256" key="6">
    <source>
        <dbReference type="ARBA" id="ARBA00023077"/>
    </source>
</evidence>
<reference evidence="14" key="1">
    <citation type="submission" date="2021-09" db="EMBL/GenBank/DDBJ databases">
        <title>Fulvivirga sp. isolated from coastal sediment.</title>
        <authorList>
            <person name="Yu H."/>
        </authorList>
    </citation>
    <scope>NUCLEOTIDE SEQUENCE</scope>
    <source>
        <strain evidence="14">1062</strain>
    </source>
</reference>
<dbReference type="GO" id="GO:0044718">
    <property type="term" value="P:siderophore transmembrane transport"/>
    <property type="evidence" value="ECO:0007669"/>
    <property type="project" value="TreeGrafter"/>
</dbReference>
<evidence type="ECO:0000256" key="9">
    <source>
        <dbReference type="ARBA" id="ARBA00023237"/>
    </source>
</evidence>
<sequence length="811" mass="91144">MSKDLYRKYFLVLILFISQLLNAASAQMLITIKDSETGIPLEGVVIFAPDSRYYSISDGHGQALINLPSEETEVAFRLIGYEQQIITTQELRLAGFTVMLKPSRLALEQVVISATRWNQTTSNIPQKVTSLASKDLQLQNPQTAADMLGTSGEVFIQKSQQGGGSPMIRGFSANRLLYAVDGIRMNTAIFRSGNLQNVISLDALAMESTEILFGPGSVMYGSDAIGAVMSFRTREARYAVDSKTLVSGNVMTRYASANQEKTIHGHLNAGRKKWASITSFTFTDFDDLRMGAHGPDSYLRPFFVERRGNEDIVVDNPEPRLQTPSGYHQTNLMQKFRFKPSENWDIQYAFHFSRLSEYDRYDRLIETRNGLPRSAEWKYGPQKWDLHQLRFVNRRNSGIYDQMVAQIYFQRFEESRINRNFNDEIRNTRTENVDAWGANIDYSKHLNNGSIINYGVEFVLNNVTSSGMGQNIENGSEFTVSSRYPDSRWISLAAYALLQHDLTPTLNLQTGLRFNQFKLESDFSNNSEFIPLPFSESTLNNGSLTGSAGLAYQPTSSFTLRGNLSTGFRAPNVDDIGKIFDSEPGSVVVPNPNLKPEYAYNAEIGASKVFGDFLKLDFTAFYTYLDNAMVRRDFQLNGQDSIEYDGTLSQVQAVQNAASARVYGFQAGFEIKLLQNISISTQLNYQKGEEELEDGSTSPSRHAAPFFGISRITYQRGLMEIQLYSTYAGTRGFNNMPEEEIGKPYLYAEDQDGNPYAPGWYTLNLKGLFNISSRIICTGGIENITNQRYRPYSSGMAGAGINFIASFSYRF</sequence>
<evidence type="ECO:0000256" key="5">
    <source>
        <dbReference type="ARBA" id="ARBA00022729"/>
    </source>
</evidence>
<dbReference type="InterPro" id="IPR039426">
    <property type="entry name" value="TonB-dep_rcpt-like"/>
</dbReference>
<comment type="caution">
    <text evidence="14">The sequence shown here is derived from an EMBL/GenBank/DDBJ whole genome shotgun (WGS) entry which is preliminary data.</text>
</comment>
<accession>A0A9X1HKW6</accession>
<keyword evidence="3 10" id="KW-1134">Transmembrane beta strand</keyword>
<evidence type="ECO:0000256" key="4">
    <source>
        <dbReference type="ARBA" id="ARBA00022692"/>
    </source>
</evidence>
<dbReference type="InterPro" id="IPR012910">
    <property type="entry name" value="Plug_dom"/>
</dbReference>
<dbReference type="PANTHER" id="PTHR30069">
    <property type="entry name" value="TONB-DEPENDENT OUTER MEMBRANE RECEPTOR"/>
    <property type="match status" value="1"/>
</dbReference>
<evidence type="ECO:0000256" key="10">
    <source>
        <dbReference type="PROSITE-ProRule" id="PRU01360"/>
    </source>
</evidence>
<proteinExistence type="inferred from homology"/>
<dbReference type="PROSITE" id="PS52016">
    <property type="entry name" value="TONB_DEPENDENT_REC_3"/>
    <property type="match status" value="1"/>
</dbReference>
<dbReference type="SUPFAM" id="SSF49464">
    <property type="entry name" value="Carboxypeptidase regulatory domain-like"/>
    <property type="match status" value="1"/>
</dbReference>
<evidence type="ECO:0000313" key="14">
    <source>
        <dbReference type="EMBL" id="MCA6074053.1"/>
    </source>
</evidence>
<dbReference type="Pfam" id="PF00593">
    <property type="entry name" value="TonB_dep_Rec_b-barrel"/>
    <property type="match status" value="1"/>
</dbReference>
<evidence type="ECO:0000259" key="13">
    <source>
        <dbReference type="Pfam" id="PF07715"/>
    </source>
</evidence>
<keyword evidence="15" id="KW-1185">Reference proteome</keyword>
<dbReference type="EMBL" id="JAIXNE010000001">
    <property type="protein sequence ID" value="MCA6074053.1"/>
    <property type="molecule type" value="Genomic_DNA"/>
</dbReference>
<feature type="domain" description="TonB-dependent receptor plug" evidence="13">
    <location>
        <begin position="122"/>
        <end position="228"/>
    </location>
</feature>
<comment type="similarity">
    <text evidence="10 11">Belongs to the TonB-dependent receptor family.</text>
</comment>
<dbReference type="Proteomes" id="UP001139409">
    <property type="component" value="Unassembled WGS sequence"/>
</dbReference>
<dbReference type="AlphaFoldDB" id="A0A9X1HKW6"/>
<evidence type="ECO:0000256" key="3">
    <source>
        <dbReference type="ARBA" id="ARBA00022452"/>
    </source>
</evidence>
<keyword evidence="7 10" id="KW-0472">Membrane</keyword>
<keyword evidence="5" id="KW-0732">Signal</keyword>
<gene>
    <name evidence="14" type="ORF">LDX50_04195</name>
</gene>
<organism evidence="14 15">
    <name type="scientific">Fulvivirga sedimenti</name>
    <dbReference type="NCBI Taxonomy" id="2879465"/>
    <lineage>
        <taxon>Bacteria</taxon>
        <taxon>Pseudomonadati</taxon>
        <taxon>Bacteroidota</taxon>
        <taxon>Cytophagia</taxon>
        <taxon>Cytophagales</taxon>
        <taxon>Fulvivirgaceae</taxon>
        <taxon>Fulvivirga</taxon>
    </lineage>
</organism>
<dbReference type="InterPro" id="IPR037066">
    <property type="entry name" value="Plug_dom_sf"/>
</dbReference>
<dbReference type="GO" id="GO:0015344">
    <property type="term" value="F:siderophore uptake transmembrane transporter activity"/>
    <property type="evidence" value="ECO:0007669"/>
    <property type="project" value="TreeGrafter"/>
</dbReference>